<comment type="caution">
    <text evidence="3">The sequence shown here is derived from an EMBL/GenBank/DDBJ whole genome shotgun (WGS) entry which is preliminary data.</text>
</comment>
<feature type="compositionally biased region" description="Basic residues" evidence="1">
    <location>
        <begin position="112"/>
        <end position="123"/>
    </location>
</feature>
<dbReference type="EMBL" id="BLLK01000020">
    <property type="protein sequence ID" value="GFH45539.1"/>
    <property type="molecule type" value="Genomic_DNA"/>
</dbReference>
<feature type="compositionally biased region" description="Basic and acidic residues" evidence="1">
    <location>
        <begin position="300"/>
        <end position="315"/>
    </location>
</feature>
<gene>
    <name evidence="3" type="ORF">CTEN210_02013</name>
</gene>
<protein>
    <submittedName>
        <fullName evidence="3">Uncharacterized protein</fullName>
    </submittedName>
</protein>
<feature type="region of interest" description="Disordered" evidence="1">
    <location>
        <begin position="300"/>
        <end position="339"/>
    </location>
</feature>
<evidence type="ECO:0000313" key="3">
    <source>
        <dbReference type="EMBL" id="GFH45539.1"/>
    </source>
</evidence>
<sequence length="339" mass="38355">MSCSITLALLLFLGLVPTSVAIGYVPSGKNTYFMESKLFPNVPSKHVVAFIPRGGAYDYDTDYDSDYDDYDPEELFELEHRPTRRPPNRPPPNRRPTQSRPPNRSSRYPPRPQRRNGPPRKPRPSVANVALNQAKDLTQKSLSMATSATVSTLKTSGKAAYYLTAPKFVTKREIVGVWRLDQSIGQAVCAANIEFTPQGDAITKYKGEEDSHGYLFQSRSWPRSCTIEFEAKAFQGPGDEVPVSYYYKGYFRRKIADKNVIKIVGKIYEIRRSKFGKGRANAGREVGSFVARRRLTASDRNRISDDRSSEGRSSDFEDGYDVESDFYDSDGYDDYDTDY</sequence>
<feature type="compositionally biased region" description="Low complexity" evidence="1">
    <location>
        <begin position="95"/>
        <end position="108"/>
    </location>
</feature>
<keyword evidence="2" id="KW-0732">Signal</keyword>
<accession>A0AAD3CIQ0</accession>
<dbReference type="AlphaFoldDB" id="A0AAD3CIQ0"/>
<dbReference type="Proteomes" id="UP001054902">
    <property type="component" value="Unassembled WGS sequence"/>
</dbReference>
<organism evidence="3 4">
    <name type="scientific">Chaetoceros tenuissimus</name>
    <dbReference type="NCBI Taxonomy" id="426638"/>
    <lineage>
        <taxon>Eukaryota</taxon>
        <taxon>Sar</taxon>
        <taxon>Stramenopiles</taxon>
        <taxon>Ochrophyta</taxon>
        <taxon>Bacillariophyta</taxon>
        <taxon>Coscinodiscophyceae</taxon>
        <taxon>Chaetocerotophycidae</taxon>
        <taxon>Chaetocerotales</taxon>
        <taxon>Chaetocerotaceae</taxon>
        <taxon>Chaetoceros</taxon>
    </lineage>
</organism>
<evidence type="ECO:0000313" key="4">
    <source>
        <dbReference type="Proteomes" id="UP001054902"/>
    </source>
</evidence>
<feature type="region of interest" description="Disordered" evidence="1">
    <location>
        <begin position="77"/>
        <end position="125"/>
    </location>
</feature>
<evidence type="ECO:0000256" key="2">
    <source>
        <dbReference type="SAM" id="SignalP"/>
    </source>
</evidence>
<name>A0AAD3CIQ0_9STRA</name>
<proteinExistence type="predicted"/>
<feature type="chain" id="PRO_5041940465" evidence="2">
    <location>
        <begin position="22"/>
        <end position="339"/>
    </location>
</feature>
<evidence type="ECO:0000256" key="1">
    <source>
        <dbReference type="SAM" id="MobiDB-lite"/>
    </source>
</evidence>
<feature type="compositionally biased region" description="Acidic residues" evidence="1">
    <location>
        <begin position="316"/>
        <end position="339"/>
    </location>
</feature>
<keyword evidence="4" id="KW-1185">Reference proteome</keyword>
<feature type="signal peptide" evidence="2">
    <location>
        <begin position="1"/>
        <end position="21"/>
    </location>
</feature>
<reference evidence="3 4" key="1">
    <citation type="journal article" date="2021" name="Sci. Rep.">
        <title>The genome of the diatom Chaetoceros tenuissimus carries an ancient integrated fragment of an extant virus.</title>
        <authorList>
            <person name="Hongo Y."/>
            <person name="Kimura K."/>
            <person name="Takaki Y."/>
            <person name="Yoshida Y."/>
            <person name="Baba S."/>
            <person name="Kobayashi G."/>
            <person name="Nagasaki K."/>
            <person name="Hano T."/>
            <person name="Tomaru Y."/>
        </authorList>
    </citation>
    <scope>NUCLEOTIDE SEQUENCE [LARGE SCALE GENOMIC DNA]</scope>
    <source>
        <strain evidence="3 4">NIES-3715</strain>
    </source>
</reference>